<gene>
    <name evidence="2" type="ORF">A5886_001853</name>
</gene>
<evidence type="ECO:0000313" key="3">
    <source>
        <dbReference type="Proteomes" id="UP000195043"/>
    </source>
</evidence>
<evidence type="ECO:0000313" key="2">
    <source>
        <dbReference type="EMBL" id="OTN76774.1"/>
    </source>
</evidence>
<dbReference type="RefSeq" id="WP_086274772.1">
    <property type="nucleotide sequence ID" value="NZ_NGKU01000001.1"/>
</dbReference>
<keyword evidence="1" id="KW-1133">Transmembrane helix</keyword>
<protein>
    <submittedName>
        <fullName evidence="2">Uncharacterized protein</fullName>
    </submittedName>
</protein>
<feature type="transmembrane region" description="Helical" evidence="1">
    <location>
        <begin position="37"/>
        <end position="58"/>
    </location>
</feature>
<sequence length="68" mass="7505">MARKMQRLRLFLLILLGLYLLLKGIQLFMLGVSSLVLIAYVAFAGIVGVGIYGSIALFRPMCKKVLCS</sequence>
<reference evidence="2 3" key="1">
    <citation type="submission" date="2017-05" db="EMBL/GenBank/DDBJ databases">
        <title>The Genome Sequence of Enterococcus sp. 8G7_MSG3316.</title>
        <authorList>
            <consortium name="The Broad Institute Genomics Platform"/>
            <consortium name="The Broad Institute Genomic Center for Infectious Diseases"/>
            <person name="Earl A."/>
            <person name="Manson A."/>
            <person name="Schwartman J."/>
            <person name="Gilmore M."/>
            <person name="Abouelleil A."/>
            <person name="Cao P."/>
            <person name="Chapman S."/>
            <person name="Cusick C."/>
            <person name="Shea T."/>
            <person name="Young S."/>
            <person name="Neafsey D."/>
            <person name="Nusbaum C."/>
            <person name="Birren B."/>
        </authorList>
    </citation>
    <scope>NUCLEOTIDE SEQUENCE [LARGE SCALE GENOMIC DNA]</scope>
    <source>
        <strain evidence="2 3">8G7_MSG3316</strain>
    </source>
</reference>
<organism evidence="2 3">
    <name type="scientific">Candidatus Enterococcus testudinis</name>
    <dbReference type="NCBI Taxonomy" id="1834191"/>
    <lineage>
        <taxon>Bacteria</taxon>
        <taxon>Bacillati</taxon>
        <taxon>Bacillota</taxon>
        <taxon>Bacilli</taxon>
        <taxon>Lactobacillales</taxon>
        <taxon>Enterococcaceae</taxon>
        <taxon>Enterococcus</taxon>
    </lineage>
</organism>
<dbReference type="AlphaFoldDB" id="A0A242A6X3"/>
<comment type="caution">
    <text evidence="2">The sequence shown here is derived from an EMBL/GenBank/DDBJ whole genome shotgun (WGS) entry which is preliminary data.</text>
</comment>
<keyword evidence="3" id="KW-1185">Reference proteome</keyword>
<dbReference type="OrthoDB" id="10010572at2"/>
<evidence type="ECO:0000256" key="1">
    <source>
        <dbReference type="SAM" id="Phobius"/>
    </source>
</evidence>
<dbReference type="EMBL" id="NGKU01000001">
    <property type="protein sequence ID" value="OTN76774.1"/>
    <property type="molecule type" value="Genomic_DNA"/>
</dbReference>
<keyword evidence="1" id="KW-0472">Membrane</keyword>
<name>A0A242A6X3_9ENTE</name>
<proteinExistence type="predicted"/>
<dbReference type="Proteomes" id="UP000195043">
    <property type="component" value="Unassembled WGS sequence"/>
</dbReference>
<keyword evidence="1" id="KW-0812">Transmembrane</keyword>
<accession>A0A242A6X3</accession>